<dbReference type="GO" id="GO:0002143">
    <property type="term" value="P:tRNA wobble position uridine thiolation"/>
    <property type="evidence" value="ECO:0007669"/>
    <property type="project" value="InterPro"/>
</dbReference>
<name>A0A419N609_9GAMM</name>
<keyword evidence="2" id="KW-1185">Reference proteome</keyword>
<accession>A0A419N609</accession>
<keyword evidence="1" id="KW-0808">Transferase</keyword>
<organism evidence="1 2">
    <name type="scientific">Rahnella woolbedingensis</name>
    <dbReference type="NCBI Taxonomy" id="1510574"/>
    <lineage>
        <taxon>Bacteria</taxon>
        <taxon>Pseudomonadati</taxon>
        <taxon>Pseudomonadota</taxon>
        <taxon>Gammaproteobacteria</taxon>
        <taxon>Enterobacterales</taxon>
        <taxon>Yersiniaceae</taxon>
        <taxon>Rahnella</taxon>
    </lineage>
</organism>
<dbReference type="Proteomes" id="UP000284908">
    <property type="component" value="Unassembled WGS sequence"/>
</dbReference>
<sequence length="95" mass="10332">MLFTLARSPQQCDFSLIVKLVAQDDALLLMQDGVLAALDGSAACELLSQHVQSVYVLSEDLAARGLVGQISHKITLIDYTGFVALTEKHTQQTAW</sequence>
<reference evidence="1 2" key="1">
    <citation type="submission" date="2018-09" db="EMBL/GenBank/DDBJ databases">
        <authorList>
            <person name="Le Fleche-Mateos A."/>
        </authorList>
    </citation>
    <scope>NUCLEOTIDE SEQUENCE [LARGE SCALE GENOMIC DNA]</scope>
    <source>
        <strain evidence="1 2">DSM 27399</strain>
    </source>
</reference>
<dbReference type="OrthoDB" id="9795117at2"/>
<dbReference type="Pfam" id="PF04077">
    <property type="entry name" value="DsrH"/>
    <property type="match status" value="1"/>
</dbReference>
<comment type="caution">
    <text evidence="1">The sequence shown here is derived from an EMBL/GenBank/DDBJ whole genome shotgun (WGS) entry which is preliminary data.</text>
</comment>
<dbReference type="GO" id="GO:0016740">
    <property type="term" value="F:transferase activity"/>
    <property type="evidence" value="ECO:0007669"/>
    <property type="project" value="UniProtKB-KW"/>
</dbReference>
<dbReference type="RefSeq" id="WP_120133986.1">
    <property type="nucleotide sequence ID" value="NZ_RAHH01000021.1"/>
</dbReference>
<proteinExistence type="predicted"/>
<dbReference type="SUPFAM" id="SSF75169">
    <property type="entry name" value="DsrEFH-like"/>
    <property type="match status" value="1"/>
</dbReference>
<protein>
    <submittedName>
        <fullName evidence="1">Sulfurtransferase complex subunit TusB</fullName>
    </submittedName>
</protein>
<dbReference type="AlphaFoldDB" id="A0A419N609"/>
<dbReference type="EMBL" id="RAHH01000021">
    <property type="protein sequence ID" value="RJT42205.1"/>
    <property type="molecule type" value="Genomic_DNA"/>
</dbReference>
<evidence type="ECO:0000313" key="2">
    <source>
        <dbReference type="Proteomes" id="UP000284908"/>
    </source>
</evidence>
<evidence type="ECO:0000313" key="1">
    <source>
        <dbReference type="EMBL" id="RJT42205.1"/>
    </source>
</evidence>
<gene>
    <name evidence="1" type="primary">tusB</name>
    <name evidence="1" type="ORF">D6C13_17515</name>
</gene>
<dbReference type="GO" id="GO:1990228">
    <property type="term" value="C:sulfurtransferase complex"/>
    <property type="evidence" value="ECO:0007669"/>
    <property type="project" value="TreeGrafter"/>
</dbReference>
<dbReference type="PANTHER" id="PTHR37526">
    <property type="entry name" value="PROTEIN TUSB"/>
    <property type="match status" value="1"/>
</dbReference>
<dbReference type="NCBIfam" id="TIGR03011">
    <property type="entry name" value="sulf_tusB_dsrH"/>
    <property type="match status" value="1"/>
</dbReference>
<dbReference type="Gene3D" id="3.40.1260.10">
    <property type="entry name" value="DsrEFH-like"/>
    <property type="match status" value="1"/>
</dbReference>
<dbReference type="PANTHER" id="PTHR37526:SF1">
    <property type="entry name" value="PROTEIN TUSB"/>
    <property type="match status" value="1"/>
</dbReference>
<dbReference type="InterPro" id="IPR007215">
    <property type="entry name" value="Sulphur_relay_TusB/DsrH"/>
</dbReference>
<dbReference type="NCBIfam" id="NF010035">
    <property type="entry name" value="PRK13510.1"/>
    <property type="match status" value="1"/>
</dbReference>
<dbReference type="InterPro" id="IPR027396">
    <property type="entry name" value="DsrEFH-like"/>
</dbReference>